<dbReference type="InterPro" id="IPR009057">
    <property type="entry name" value="Homeodomain-like_sf"/>
</dbReference>
<feature type="transmembrane region" description="Helical" evidence="4">
    <location>
        <begin position="12"/>
        <end position="29"/>
    </location>
</feature>
<keyword evidence="2" id="KW-0238">DNA-binding</keyword>
<evidence type="ECO:0000313" key="6">
    <source>
        <dbReference type="EMBL" id="MBL0683541.1"/>
    </source>
</evidence>
<dbReference type="SMART" id="SM00342">
    <property type="entry name" value="HTH_ARAC"/>
    <property type="match status" value="1"/>
</dbReference>
<keyword evidence="4" id="KW-1133">Transmembrane helix</keyword>
<dbReference type="Gene3D" id="1.10.10.60">
    <property type="entry name" value="Homeodomain-like"/>
    <property type="match status" value="2"/>
</dbReference>
<keyword evidence="4" id="KW-0472">Membrane</keyword>
<dbReference type="GO" id="GO:0003700">
    <property type="term" value="F:DNA-binding transcription factor activity"/>
    <property type="evidence" value="ECO:0007669"/>
    <property type="project" value="InterPro"/>
</dbReference>
<dbReference type="RefSeq" id="WP_201918633.1">
    <property type="nucleotide sequence ID" value="NZ_BAABAX010000005.1"/>
</dbReference>
<dbReference type="PROSITE" id="PS01124">
    <property type="entry name" value="HTH_ARAC_FAMILY_2"/>
    <property type="match status" value="1"/>
</dbReference>
<evidence type="ECO:0000259" key="5">
    <source>
        <dbReference type="PROSITE" id="PS01124"/>
    </source>
</evidence>
<comment type="caution">
    <text evidence="6">The sequence shown here is derived from an EMBL/GenBank/DDBJ whole genome shotgun (WGS) entry which is preliminary data.</text>
</comment>
<keyword evidence="1" id="KW-0805">Transcription regulation</keyword>
<evidence type="ECO:0000256" key="2">
    <source>
        <dbReference type="ARBA" id="ARBA00023125"/>
    </source>
</evidence>
<name>A0A936ZWI3_9FLAO</name>
<evidence type="ECO:0000256" key="4">
    <source>
        <dbReference type="SAM" id="Phobius"/>
    </source>
</evidence>
<reference evidence="6" key="1">
    <citation type="submission" date="2021-01" db="EMBL/GenBank/DDBJ databases">
        <authorList>
            <person name="Zhong Y.L."/>
        </authorList>
    </citation>
    <scope>NUCLEOTIDE SEQUENCE</scope>
    <source>
        <strain evidence="6">KCTC 23302</strain>
    </source>
</reference>
<gene>
    <name evidence="6" type="ORF">JJQ60_08440</name>
</gene>
<evidence type="ECO:0000256" key="1">
    <source>
        <dbReference type="ARBA" id="ARBA00023015"/>
    </source>
</evidence>
<proteinExistence type="predicted"/>
<dbReference type="PANTHER" id="PTHR43280">
    <property type="entry name" value="ARAC-FAMILY TRANSCRIPTIONAL REGULATOR"/>
    <property type="match status" value="1"/>
</dbReference>
<dbReference type="EMBL" id="JAERQJ010000003">
    <property type="protein sequence ID" value="MBL0683541.1"/>
    <property type="molecule type" value="Genomic_DNA"/>
</dbReference>
<keyword evidence="3" id="KW-0804">Transcription</keyword>
<dbReference type="AlphaFoldDB" id="A0A936ZWI3"/>
<dbReference type="InterPro" id="IPR018062">
    <property type="entry name" value="HTH_AraC-typ_CS"/>
</dbReference>
<dbReference type="GO" id="GO:0043565">
    <property type="term" value="F:sequence-specific DNA binding"/>
    <property type="evidence" value="ECO:0007669"/>
    <property type="project" value="InterPro"/>
</dbReference>
<keyword evidence="4" id="KW-0812">Transmembrane</keyword>
<accession>A0A936ZWI3</accession>
<protein>
    <submittedName>
        <fullName evidence="6">AraC family transcriptional regulator</fullName>
    </submittedName>
</protein>
<dbReference type="Pfam" id="PF12833">
    <property type="entry name" value="HTH_18"/>
    <property type="match status" value="1"/>
</dbReference>
<keyword evidence="7" id="KW-1185">Reference proteome</keyword>
<dbReference type="InterPro" id="IPR018060">
    <property type="entry name" value="HTH_AraC"/>
</dbReference>
<dbReference type="Proteomes" id="UP000651057">
    <property type="component" value="Unassembled WGS sequence"/>
</dbReference>
<dbReference type="SUPFAM" id="SSF46689">
    <property type="entry name" value="Homeodomain-like"/>
    <property type="match status" value="1"/>
</dbReference>
<sequence length="173" mass="20561">MNVLSEGADYFIGFSMTFFIGLLSYFGFLQPKVFDGLSMDRVLPFKKYRKTGLRKDHSLEIKSRLIHYMETEKPYLDNELRLDYLAKKLNLSRHHMSQVINEHFDLSFFDFINKYRIDEAKEKLSNTTGLSMSEILYTCGFNNRVSFYKAFKKFTKITPTEYKQLHQKKNTLE</sequence>
<evidence type="ECO:0000313" key="7">
    <source>
        <dbReference type="Proteomes" id="UP000651057"/>
    </source>
</evidence>
<dbReference type="PROSITE" id="PS00041">
    <property type="entry name" value="HTH_ARAC_FAMILY_1"/>
    <property type="match status" value="1"/>
</dbReference>
<organism evidence="6 7">
    <name type="scientific">Aquimarina mytili</name>
    <dbReference type="NCBI Taxonomy" id="874423"/>
    <lineage>
        <taxon>Bacteria</taxon>
        <taxon>Pseudomonadati</taxon>
        <taxon>Bacteroidota</taxon>
        <taxon>Flavobacteriia</taxon>
        <taxon>Flavobacteriales</taxon>
        <taxon>Flavobacteriaceae</taxon>
        <taxon>Aquimarina</taxon>
    </lineage>
</organism>
<feature type="domain" description="HTH araC/xylS-type" evidence="5">
    <location>
        <begin position="63"/>
        <end position="165"/>
    </location>
</feature>
<dbReference type="PANTHER" id="PTHR43280:SF29">
    <property type="entry name" value="ARAC-FAMILY TRANSCRIPTIONAL REGULATOR"/>
    <property type="match status" value="1"/>
</dbReference>
<evidence type="ECO:0000256" key="3">
    <source>
        <dbReference type="ARBA" id="ARBA00023163"/>
    </source>
</evidence>